<feature type="region of interest" description="Disordered" evidence="1">
    <location>
        <begin position="1"/>
        <end position="84"/>
    </location>
</feature>
<reference evidence="3 4" key="1">
    <citation type="submission" date="2018-06" db="EMBL/GenBank/DDBJ databases">
        <title>Genomic Encyclopedia of Archaeal and Bacterial Type Strains, Phase II (KMG-II): from individual species to whole genera.</title>
        <authorList>
            <person name="Goeker M."/>
        </authorList>
    </citation>
    <scope>NUCLEOTIDE SEQUENCE [LARGE SCALE GENOMIC DNA]</scope>
    <source>
        <strain evidence="3 4">ATCC BAA-1881</strain>
    </source>
</reference>
<dbReference type="Proteomes" id="UP000248806">
    <property type="component" value="Unassembled WGS sequence"/>
</dbReference>
<evidence type="ECO:0000256" key="1">
    <source>
        <dbReference type="SAM" id="MobiDB-lite"/>
    </source>
</evidence>
<dbReference type="RefSeq" id="WP_111324203.1">
    <property type="nucleotide sequence ID" value="NZ_BIFX01000001.1"/>
</dbReference>
<accession>A0A326U3M6</accession>
<keyword evidence="4" id="KW-1185">Reference proteome</keyword>
<evidence type="ECO:0000256" key="2">
    <source>
        <dbReference type="SAM" id="Phobius"/>
    </source>
</evidence>
<proteinExistence type="predicted"/>
<organism evidence="3 4">
    <name type="scientific">Thermosporothrix hazakensis</name>
    <dbReference type="NCBI Taxonomy" id="644383"/>
    <lineage>
        <taxon>Bacteria</taxon>
        <taxon>Bacillati</taxon>
        <taxon>Chloroflexota</taxon>
        <taxon>Ktedonobacteria</taxon>
        <taxon>Ktedonobacterales</taxon>
        <taxon>Thermosporotrichaceae</taxon>
        <taxon>Thermosporothrix</taxon>
    </lineage>
</organism>
<feature type="compositionally biased region" description="Basic and acidic residues" evidence="1">
    <location>
        <begin position="22"/>
        <end position="38"/>
    </location>
</feature>
<dbReference type="OrthoDB" id="164879at2"/>
<evidence type="ECO:0000313" key="4">
    <source>
        <dbReference type="Proteomes" id="UP000248806"/>
    </source>
</evidence>
<gene>
    <name evidence="3" type="ORF">EI42_03857</name>
</gene>
<keyword evidence="2" id="KW-0472">Membrane</keyword>
<protein>
    <recommendedName>
        <fullName evidence="5">DUF4878 domain-containing protein</fullName>
    </recommendedName>
</protein>
<dbReference type="EMBL" id="QKUF01000014">
    <property type="protein sequence ID" value="PZW26705.1"/>
    <property type="molecule type" value="Genomic_DNA"/>
</dbReference>
<sequence length="252" mass="28319">MQTPHHSSEEEPTSGSQPFFEYSREELEPPAEDVKAEEQQPAPAEQKPSEGEKGTFVYPPPPDFYQNMPERKEAPPEPAARPAEPMPEIQSYHVTPAPPPVMAAPRGRKRPHTWTWISLGAFVVLIVLSCSLCSILTPTMSSAFSKSVASTIVNQYYMAIQNKEYEKAYSLLSLRDGGSLTKEQFETMAKERDQQYGEVRSFSPKPGQATGDTNLMEIPILYEVTRDRQTYTVKLDVRNVNGEYKIVGFDVI</sequence>
<keyword evidence="2" id="KW-1133">Transmembrane helix</keyword>
<evidence type="ECO:0000313" key="3">
    <source>
        <dbReference type="EMBL" id="PZW26705.1"/>
    </source>
</evidence>
<keyword evidence="2" id="KW-0812">Transmembrane</keyword>
<dbReference type="AlphaFoldDB" id="A0A326U3M6"/>
<name>A0A326U3M6_THEHA</name>
<evidence type="ECO:0008006" key="5">
    <source>
        <dbReference type="Google" id="ProtNLM"/>
    </source>
</evidence>
<feature type="transmembrane region" description="Helical" evidence="2">
    <location>
        <begin position="116"/>
        <end position="137"/>
    </location>
</feature>
<comment type="caution">
    <text evidence="3">The sequence shown here is derived from an EMBL/GenBank/DDBJ whole genome shotgun (WGS) entry which is preliminary data.</text>
</comment>